<dbReference type="AlphaFoldDB" id="A0AA38LXG0"/>
<protein>
    <recommendedName>
        <fullName evidence="3">TEA domain-containing protein</fullName>
    </recommendedName>
</protein>
<feature type="compositionally biased region" description="Polar residues" evidence="2">
    <location>
        <begin position="348"/>
        <end position="357"/>
    </location>
</feature>
<feature type="compositionally biased region" description="Low complexity" evidence="2">
    <location>
        <begin position="119"/>
        <end position="128"/>
    </location>
</feature>
<comment type="caution">
    <text evidence="4">The sequence shown here is derived from an EMBL/GenBank/DDBJ whole genome shotgun (WGS) entry which is preliminary data.</text>
</comment>
<name>A0AA38LXG0_9TREE</name>
<feature type="compositionally biased region" description="Basic residues" evidence="2">
    <location>
        <begin position="336"/>
        <end position="347"/>
    </location>
</feature>
<dbReference type="InterPro" id="IPR000818">
    <property type="entry name" value="TEA/ATTS_dom"/>
</dbReference>
<sequence length="521" mass="56650">MNISPSSSSPPKIHRDNPAIYSSSNPDTSDSSQSSSTPSHSPPSSPSHEYSSRLTTPRPERDDTQSAAALALLGLSMRTSSETPSHTEHPPSPGSAALLGAIAMSVTLSSASESEHSSADSTGSNKMSSVKKRRSSESSGQTADTGRSKRTKGSEESGECPPTPKAKTDGWSDDMKRVYEQAAFALPPSGREQRRLFGDMRGRNEQLGLWVTLEIGTYCGRKRISSHSQTLKNHHSTNPELKKFLTTDSSCQPTSPSDPYAWPLRLKQIVHRAYSSLPNPPVLPPVHELDLANIALPAIPVRVLRKDGVEVEMTLPDAIEYDKADQRMKNREKKPIRGRPSAAKKSRTSNNRADSSYSGGGGGRDNLRNPGARSGSVSSNYSPGPMSAHSRAMSNNVPRDVDRQTRYRQYSHNNADLSPHEMGHAGPSGHRGPPGAPVYWESSKKGRDQPGHPSAPFPIPRGNMPAMQYGSSSKHQQRYEPSEESDDEDGPRQPHQPSLDFIMGKPVPRSPPPAPRTFWKP</sequence>
<dbReference type="InterPro" id="IPR038096">
    <property type="entry name" value="TEA/ATTS_sf"/>
</dbReference>
<evidence type="ECO:0000259" key="3">
    <source>
        <dbReference type="SMART" id="SM00426"/>
    </source>
</evidence>
<dbReference type="Proteomes" id="UP001164286">
    <property type="component" value="Unassembled WGS sequence"/>
</dbReference>
<keyword evidence="5" id="KW-1185">Reference proteome</keyword>
<dbReference type="GeneID" id="77727087"/>
<feature type="compositionally biased region" description="Low complexity" evidence="2">
    <location>
        <begin position="1"/>
        <end position="11"/>
    </location>
</feature>
<feature type="region of interest" description="Disordered" evidence="2">
    <location>
        <begin position="414"/>
        <end position="521"/>
    </location>
</feature>
<comment type="similarity">
    <text evidence="1">Belongs to the TEC1 family.</text>
</comment>
<feature type="compositionally biased region" description="Low complexity" evidence="2">
    <location>
        <begin position="21"/>
        <end position="39"/>
    </location>
</feature>
<dbReference type="EMBL" id="JAKWFO010000001">
    <property type="protein sequence ID" value="KAI9639657.1"/>
    <property type="molecule type" value="Genomic_DNA"/>
</dbReference>
<evidence type="ECO:0000313" key="4">
    <source>
        <dbReference type="EMBL" id="KAI9639657.1"/>
    </source>
</evidence>
<proteinExistence type="inferred from homology"/>
<feature type="region of interest" description="Disordered" evidence="2">
    <location>
        <begin position="322"/>
        <end position="402"/>
    </location>
</feature>
<organism evidence="4 5">
    <name type="scientific">Dioszegia hungarica</name>
    <dbReference type="NCBI Taxonomy" id="4972"/>
    <lineage>
        <taxon>Eukaryota</taxon>
        <taxon>Fungi</taxon>
        <taxon>Dikarya</taxon>
        <taxon>Basidiomycota</taxon>
        <taxon>Agaricomycotina</taxon>
        <taxon>Tremellomycetes</taxon>
        <taxon>Tremellales</taxon>
        <taxon>Bulleribasidiaceae</taxon>
        <taxon>Dioszegia</taxon>
    </lineage>
</organism>
<dbReference type="SMART" id="SM00426">
    <property type="entry name" value="TEA"/>
    <property type="match status" value="1"/>
</dbReference>
<accession>A0AA38LXG0</accession>
<dbReference type="Pfam" id="PF01285">
    <property type="entry name" value="TEA"/>
    <property type="match status" value="1"/>
</dbReference>
<reference evidence="4" key="1">
    <citation type="journal article" date="2022" name="G3 (Bethesda)">
        <title>High quality genome of the basidiomycete yeast Dioszegia hungarica PDD-24b-2 isolated from cloud water.</title>
        <authorList>
            <person name="Jarrige D."/>
            <person name="Haridas S."/>
            <person name="Bleykasten-Grosshans C."/>
            <person name="Joly M."/>
            <person name="Nadalig T."/>
            <person name="Sancelme M."/>
            <person name="Vuilleumier S."/>
            <person name="Grigoriev I.V."/>
            <person name="Amato P."/>
            <person name="Bringel F."/>
        </authorList>
    </citation>
    <scope>NUCLEOTIDE SEQUENCE</scope>
    <source>
        <strain evidence="4">PDD-24b-2</strain>
    </source>
</reference>
<feature type="domain" description="TEA" evidence="3">
    <location>
        <begin position="162"/>
        <end position="231"/>
    </location>
</feature>
<gene>
    <name evidence="4" type="ORF">MKK02DRAFT_29670</name>
</gene>
<feature type="region of interest" description="Disordered" evidence="2">
    <location>
        <begin position="1"/>
        <end position="172"/>
    </location>
</feature>
<dbReference type="Gene3D" id="6.10.20.40">
    <property type="entry name" value="TEA/ATTS domain"/>
    <property type="match status" value="1"/>
</dbReference>
<evidence type="ECO:0000313" key="5">
    <source>
        <dbReference type="Proteomes" id="UP001164286"/>
    </source>
</evidence>
<evidence type="ECO:0000256" key="1">
    <source>
        <dbReference type="ARBA" id="ARBA00008421"/>
    </source>
</evidence>
<evidence type="ECO:0000256" key="2">
    <source>
        <dbReference type="SAM" id="MobiDB-lite"/>
    </source>
</evidence>
<dbReference type="GO" id="GO:0003700">
    <property type="term" value="F:DNA-binding transcription factor activity"/>
    <property type="evidence" value="ECO:0007669"/>
    <property type="project" value="InterPro"/>
</dbReference>
<dbReference type="RefSeq" id="XP_052949434.1">
    <property type="nucleotide sequence ID" value="XM_053087882.1"/>
</dbReference>
<feature type="compositionally biased region" description="Basic and acidic residues" evidence="2">
    <location>
        <begin position="322"/>
        <end position="335"/>
    </location>
</feature>